<feature type="chain" id="PRO_5003301949" evidence="14">
    <location>
        <begin position="29"/>
        <end position="548"/>
    </location>
</feature>
<dbReference type="SMART" id="SM00283">
    <property type="entry name" value="MA"/>
    <property type="match status" value="1"/>
</dbReference>
<dbReference type="AlphaFoldDB" id="F3KPF3"/>
<sequence length="548" mass="57461">MRMFFKVSTALTATLTLFVLCFALSAGAAMWIFQRDRQAIEQLGRDNIERASEISDLSSRLFQARSDLGQAKIQMESGMEEGRDDMLRRAGALLAGARASLERLEAKQDASEIGRPLFEALLSAARQLEAGSLTPLHKAVQGWNGIEANKLAGPALTQSAQRYVEAVGAFQAYALAQGREAVAEAARMQARAMVGAVVVLVAVVVLALMLRLMFGRIILAPLREAGLHFDRMADGDLTGVIRDRGHNEIGGLYRAMARMQSGLGGAVTQVLQGVEQITIGTSRIAQASQGMSARSTQQADALHQVSVNLASLSETVTRNARHAGAASEQAREVARLASAGGAEVNTVVTSMQGIAAVSQRIGEIVGVVDGIAFQTNLLALNAAVEAARAGELGKGFAVVASEVRQLAQRSAEAAREIKVLIDTANERVTQSVQQVGQAGTTIARVVRSVDQVTEIVADISSDSARQADGVTALSGTLSELEAQSRDTAAGVSQAADAAHALAEQARGLRTAVAVFRLGAASSPSLQAAVPPTGLPQPEPMARQSLSTV</sequence>
<dbReference type="PRINTS" id="PR00260">
    <property type="entry name" value="CHEMTRNSDUCR"/>
</dbReference>
<dbReference type="Proteomes" id="UP000016368">
    <property type="component" value="Unassembled WGS sequence"/>
</dbReference>
<reference evidence="17 18" key="1">
    <citation type="journal article" date="2011" name="EMBO J.">
        <title>Structural diversity of bacterial flagellar motors.</title>
        <authorList>
            <person name="Chen S."/>
            <person name="Beeby M."/>
            <person name="Murphy G.E."/>
            <person name="Leadbetter J.R."/>
            <person name="Hendrixson D.R."/>
            <person name="Briegel A."/>
            <person name="Li Z."/>
            <person name="Shi J."/>
            <person name="Tocheva E.I."/>
            <person name="Muller A."/>
            <person name="Dobro M.J."/>
            <person name="Jensen G.J."/>
        </authorList>
    </citation>
    <scope>NUCLEOTIDE SEQUENCE [LARGE SCALE GENOMIC DNA]</scope>
    <source>
        <strain evidence="17 18">ATCC 19624</strain>
    </source>
</reference>
<name>F3KPF3_9BURK</name>
<dbReference type="GO" id="GO:0007165">
    <property type="term" value="P:signal transduction"/>
    <property type="evidence" value="ECO:0007669"/>
    <property type="project" value="UniProtKB-KW"/>
</dbReference>
<evidence type="ECO:0000256" key="2">
    <source>
        <dbReference type="ARBA" id="ARBA00022475"/>
    </source>
</evidence>
<evidence type="ECO:0000256" key="1">
    <source>
        <dbReference type="ARBA" id="ARBA00004429"/>
    </source>
</evidence>
<evidence type="ECO:0000256" key="7">
    <source>
        <dbReference type="ARBA" id="ARBA00022989"/>
    </source>
</evidence>
<feature type="domain" description="Methyl-accepting transducer" evidence="15">
    <location>
        <begin position="273"/>
        <end position="502"/>
    </location>
</feature>
<feature type="signal peptide" evidence="14">
    <location>
        <begin position="1"/>
        <end position="28"/>
    </location>
</feature>
<keyword evidence="3" id="KW-0488">Methylation</keyword>
<dbReference type="FunFam" id="1.10.287.950:FF:000001">
    <property type="entry name" value="Methyl-accepting chemotaxis sensory transducer"/>
    <property type="match status" value="1"/>
</dbReference>
<dbReference type="PANTHER" id="PTHR43531">
    <property type="entry name" value="PROTEIN ICFG"/>
    <property type="match status" value="1"/>
</dbReference>
<dbReference type="Pfam" id="PF02203">
    <property type="entry name" value="TarH"/>
    <property type="match status" value="1"/>
</dbReference>
<proteinExistence type="inferred from homology"/>
<evidence type="ECO:0000256" key="13">
    <source>
        <dbReference type="SAM" id="Phobius"/>
    </source>
</evidence>
<accession>F3KPF3</accession>
<comment type="caution">
    <text evidence="17">The sequence shown here is derived from an EMBL/GenBank/DDBJ whole genome shotgun (WGS) entry which is preliminary data.</text>
</comment>
<dbReference type="GO" id="GO:0006935">
    <property type="term" value="P:chemotaxis"/>
    <property type="evidence" value="ECO:0007669"/>
    <property type="project" value="UniProtKB-KW"/>
</dbReference>
<evidence type="ECO:0000259" key="15">
    <source>
        <dbReference type="PROSITE" id="PS50111"/>
    </source>
</evidence>
<evidence type="ECO:0000256" key="5">
    <source>
        <dbReference type="ARBA" id="ARBA00022519"/>
    </source>
</evidence>
<keyword evidence="18" id="KW-1185">Reference proteome</keyword>
<dbReference type="PANTHER" id="PTHR43531:SF7">
    <property type="entry name" value="AEROTAXIS RECEPTOR"/>
    <property type="match status" value="1"/>
</dbReference>
<dbReference type="InterPro" id="IPR004090">
    <property type="entry name" value="Chemotax_Me-accpt_rcpt"/>
</dbReference>
<evidence type="ECO:0000256" key="9">
    <source>
        <dbReference type="ARBA" id="ARBA00023224"/>
    </source>
</evidence>
<organism evidence="17 18">
    <name type="scientific">Hylemonella gracilis ATCC 19624</name>
    <dbReference type="NCBI Taxonomy" id="887062"/>
    <lineage>
        <taxon>Bacteria</taxon>
        <taxon>Pseudomonadati</taxon>
        <taxon>Pseudomonadota</taxon>
        <taxon>Betaproteobacteria</taxon>
        <taxon>Burkholderiales</taxon>
        <taxon>Comamonadaceae</taxon>
        <taxon>Hylemonella</taxon>
    </lineage>
</organism>
<dbReference type="InterPro" id="IPR003122">
    <property type="entry name" value="Tar_rcpt_lig-bd"/>
</dbReference>
<evidence type="ECO:0000256" key="11">
    <source>
        <dbReference type="PROSITE-ProRule" id="PRU00284"/>
    </source>
</evidence>
<evidence type="ECO:0000313" key="18">
    <source>
        <dbReference type="Proteomes" id="UP000016368"/>
    </source>
</evidence>
<dbReference type="InterPro" id="IPR004089">
    <property type="entry name" value="MCPsignal_dom"/>
</dbReference>
<keyword evidence="6 13" id="KW-0812">Transmembrane</keyword>
<dbReference type="PROSITE" id="PS50111">
    <property type="entry name" value="CHEMOTAXIS_TRANSDUC_2"/>
    <property type="match status" value="1"/>
</dbReference>
<dbReference type="STRING" id="887062.HGR_01552"/>
<feature type="region of interest" description="Disordered" evidence="12">
    <location>
        <begin position="524"/>
        <end position="548"/>
    </location>
</feature>
<evidence type="ECO:0000256" key="12">
    <source>
        <dbReference type="SAM" id="MobiDB-lite"/>
    </source>
</evidence>
<dbReference type="Pfam" id="PF00015">
    <property type="entry name" value="MCPsignal"/>
    <property type="match status" value="1"/>
</dbReference>
<keyword evidence="9 11" id="KW-0807">Transducer</keyword>
<keyword evidence="5" id="KW-0997">Cell inner membrane</keyword>
<dbReference type="InterPro" id="IPR051310">
    <property type="entry name" value="MCP_chemotaxis"/>
</dbReference>
<evidence type="ECO:0000256" key="10">
    <source>
        <dbReference type="ARBA" id="ARBA00029447"/>
    </source>
</evidence>
<dbReference type="RefSeq" id="WP_006296280.1">
    <property type="nucleotide sequence ID" value="NZ_AEGR01000018.1"/>
</dbReference>
<comment type="subcellular location">
    <subcellularLocation>
        <location evidence="1">Cell inner membrane</location>
        <topology evidence="1">Multi-pass membrane protein</topology>
    </subcellularLocation>
</comment>
<evidence type="ECO:0000256" key="3">
    <source>
        <dbReference type="ARBA" id="ARBA00022481"/>
    </source>
</evidence>
<dbReference type="GO" id="GO:0005886">
    <property type="term" value="C:plasma membrane"/>
    <property type="evidence" value="ECO:0007669"/>
    <property type="project" value="UniProtKB-SubCell"/>
</dbReference>
<dbReference type="PROSITE" id="PS50885">
    <property type="entry name" value="HAMP"/>
    <property type="match status" value="1"/>
</dbReference>
<evidence type="ECO:0000259" key="16">
    <source>
        <dbReference type="PROSITE" id="PS50885"/>
    </source>
</evidence>
<evidence type="ECO:0000256" key="8">
    <source>
        <dbReference type="ARBA" id="ARBA00023136"/>
    </source>
</evidence>
<protein>
    <submittedName>
        <fullName evidence="17">Methyl-accepting chemotaxis protein signaling domain-containing protein 4</fullName>
    </submittedName>
</protein>
<dbReference type="EMBL" id="AEGR01000018">
    <property type="protein sequence ID" value="EGI78394.1"/>
    <property type="molecule type" value="Genomic_DNA"/>
</dbReference>
<dbReference type="InterPro" id="IPR003660">
    <property type="entry name" value="HAMP_dom"/>
</dbReference>
<dbReference type="SMART" id="SM00304">
    <property type="entry name" value="HAMP"/>
    <property type="match status" value="1"/>
</dbReference>
<keyword evidence="2" id="KW-1003">Cell membrane</keyword>
<keyword evidence="7 13" id="KW-1133">Transmembrane helix</keyword>
<gene>
    <name evidence="17" type="ORF">HGR_01552</name>
</gene>
<comment type="similarity">
    <text evidence="10">Belongs to the methyl-accepting chemotaxis (MCP) protein family.</text>
</comment>
<keyword evidence="8 13" id="KW-0472">Membrane</keyword>
<keyword evidence="14" id="KW-0732">Signal</keyword>
<dbReference type="Gene3D" id="1.10.287.950">
    <property type="entry name" value="Methyl-accepting chemotaxis protein"/>
    <property type="match status" value="1"/>
</dbReference>
<dbReference type="GO" id="GO:0004888">
    <property type="term" value="F:transmembrane signaling receptor activity"/>
    <property type="evidence" value="ECO:0007669"/>
    <property type="project" value="InterPro"/>
</dbReference>
<feature type="transmembrane region" description="Helical" evidence="13">
    <location>
        <begin position="192"/>
        <end position="214"/>
    </location>
</feature>
<feature type="domain" description="HAMP" evidence="16">
    <location>
        <begin position="216"/>
        <end position="268"/>
    </location>
</feature>
<evidence type="ECO:0000256" key="4">
    <source>
        <dbReference type="ARBA" id="ARBA00022500"/>
    </source>
</evidence>
<evidence type="ECO:0000256" key="6">
    <source>
        <dbReference type="ARBA" id="ARBA00022692"/>
    </source>
</evidence>
<dbReference type="CDD" id="cd06225">
    <property type="entry name" value="HAMP"/>
    <property type="match status" value="1"/>
</dbReference>
<keyword evidence="4" id="KW-0145">Chemotaxis</keyword>
<dbReference type="SUPFAM" id="SSF58104">
    <property type="entry name" value="Methyl-accepting chemotaxis protein (MCP) signaling domain"/>
    <property type="match status" value="1"/>
</dbReference>
<dbReference type="eggNOG" id="COG0840">
    <property type="taxonomic scope" value="Bacteria"/>
</dbReference>
<dbReference type="Pfam" id="PF00672">
    <property type="entry name" value="HAMP"/>
    <property type="match status" value="1"/>
</dbReference>
<evidence type="ECO:0000256" key="14">
    <source>
        <dbReference type="SAM" id="SignalP"/>
    </source>
</evidence>
<evidence type="ECO:0000313" key="17">
    <source>
        <dbReference type="EMBL" id="EGI78394.1"/>
    </source>
</evidence>